<dbReference type="Pfam" id="PF04082">
    <property type="entry name" value="Fungal_trans"/>
    <property type="match status" value="1"/>
</dbReference>
<dbReference type="CDD" id="cd12148">
    <property type="entry name" value="fungal_TF_MHR"/>
    <property type="match status" value="1"/>
</dbReference>
<dbReference type="GO" id="GO:0006351">
    <property type="term" value="P:DNA-templated transcription"/>
    <property type="evidence" value="ECO:0007669"/>
    <property type="project" value="InterPro"/>
</dbReference>
<dbReference type="PROSITE" id="PS50048">
    <property type="entry name" value="ZN2_CY6_FUNGAL_2"/>
    <property type="match status" value="1"/>
</dbReference>
<evidence type="ECO:0000313" key="10">
    <source>
        <dbReference type="Proteomes" id="UP001355207"/>
    </source>
</evidence>
<dbReference type="GO" id="GO:0000981">
    <property type="term" value="F:DNA-binding transcription factor activity, RNA polymerase II-specific"/>
    <property type="evidence" value="ECO:0007669"/>
    <property type="project" value="InterPro"/>
</dbReference>
<dbReference type="Pfam" id="PF00172">
    <property type="entry name" value="Zn_clus"/>
    <property type="match status" value="1"/>
</dbReference>
<feature type="compositionally biased region" description="Basic and acidic residues" evidence="7">
    <location>
        <begin position="150"/>
        <end position="162"/>
    </location>
</feature>
<feature type="region of interest" description="Disordered" evidence="7">
    <location>
        <begin position="125"/>
        <end position="172"/>
    </location>
</feature>
<dbReference type="EMBL" id="CP144098">
    <property type="protein sequence ID" value="WWC85148.1"/>
    <property type="molecule type" value="Genomic_DNA"/>
</dbReference>
<evidence type="ECO:0000259" key="8">
    <source>
        <dbReference type="PROSITE" id="PS50048"/>
    </source>
</evidence>
<feature type="region of interest" description="Disordered" evidence="7">
    <location>
        <begin position="1"/>
        <end position="28"/>
    </location>
</feature>
<dbReference type="InterPro" id="IPR051089">
    <property type="entry name" value="prtT"/>
</dbReference>
<dbReference type="InterPro" id="IPR001138">
    <property type="entry name" value="Zn2Cys6_DnaBD"/>
</dbReference>
<dbReference type="SUPFAM" id="SSF57701">
    <property type="entry name" value="Zn2/Cys6 DNA-binding domain"/>
    <property type="match status" value="1"/>
</dbReference>
<evidence type="ECO:0000256" key="3">
    <source>
        <dbReference type="ARBA" id="ARBA00023015"/>
    </source>
</evidence>
<keyword evidence="5" id="KW-0804">Transcription</keyword>
<evidence type="ECO:0000256" key="2">
    <source>
        <dbReference type="ARBA" id="ARBA00022723"/>
    </source>
</evidence>
<reference evidence="9 10" key="1">
    <citation type="submission" date="2024-01" db="EMBL/GenBank/DDBJ databases">
        <title>Comparative genomics of Cryptococcus and Kwoniella reveals pathogenesis evolution and contrasting modes of karyotype evolution via chromosome fusion or intercentromeric recombination.</title>
        <authorList>
            <person name="Coelho M.A."/>
            <person name="David-Palma M."/>
            <person name="Shea T."/>
            <person name="Bowers K."/>
            <person name="McGinley-Smith S."/>
            <person name="Mohammad A.W."/>
            <person name="Gnirke A."/>
            <person name="Yurkov A.M."/>
            <person name="Nowrousian M."/>
            <person name="Sun S."/>
            <person name="Cuomo C.A."/>
            <person name="Heitman J."/>
        </authorList>
    </citation>
    <scope>NUCLEOTIDE SEQUENCE [LARGE SCALE GENOMIC DNA]</scope>
    <source>
        <strain evidence="9 10">CBS 6074</strain>
    </source>
</reference>
<dbReference type="GeneID" id="91090677"/>
<keyword evidence="6" id="KW-0539">Nucleus</keyword>
<keyword evidence="4" id="KW-0238">DNA-binding</keyword>
<feature type="domain" description="Zn(2)-C6 fungal-type" evidence="8">
    <location>
        <begin position="23"/>
        <end position="47"/>
    </location>
</feature>
<protein>
    <recommendedName>
        <fullName evidence="8">Zn(2)-C6 fungal-type domain-containing protein</fullName>
    </recommendedName>
</protein>
<dbReference type="RefSeq" id="XP_066071911.1">
    <property type="nucleotide sequence ID" value="XM_066215814.1"/>
</dbReference>
<name>A0AAX4JJT0_9TREE</name>
<accession>A0AAX4JJT0</accession>
<dbReference type="GO" id="GO:0000976">
    <property type="term" value="F:transcription cis-regulatory region binding"/>
    <property type="evidence" value="ECO:0007669"/>
    <property type="project" value="TreeGrafter"/>
</dbReference>
<feature type="compositionally biased region" description="Basic and acidic residues" evidence="7">
    <location>
        <begin position="125"/>
        <end position="136"/>
    </location>
</feature>
<evidence type="ECO:0000313" key="9">
    <source>
        <dbReference type="EMBL" id="WWC85148.1"/>
    </source>
</evidence>
<dbReference type="GO" id="GO:0005634">
    <property type="term" value="C:nucleus"/>
    <property type="evidence" value="ECO:0007669"/>
    <property type="project" value="UniProtKB-SubCell"/>
</dbReference>
<dbReference type="SMART" id="SM00906">
    <property type="entry name" value="Fungal_trans"/>
    <property type="match status" value="1"/>
</dbReference>
<dbReference type="CDD" id="cd00067">
    <property type="entry name" value="GAL4"/>
    <property type="match status" value="1"/>
</dbReference>
<evidence type="ECO:0000256" key="6">
    <source>
        <dbReference type="ARBA" id="ARBA00023242"/>
    </source>
</evidence>
<comment type="subcellular location">
    <subcellularLocation>
        <location evidence="1">Nucleus</location>
    </subcellularLocation>
</comment>
<dbReference type="Proteomes" id="UP001355207">
    <property type="component" value="Chromosome 1"/>
</dbReference>
<dbReference type="PANTHER" id="PTHR31845:SF17">
    <property type="entry name" value="ZN(II)2CYS6 TRANSCRIPTION FACTOR (EUROFUNG)"/>
    <property type="match status" value="1"/>
</dbReference>
<keyword evidence="3" id="KW-0805">Transcription regulation</keyword>
<evidence type="ECO:0000256" key="7">
    <source>
        <dbReference type="SAM" id="MobiDB-lite"/>
    </source>
</evidence>
<sequence>MSTIASSSRQSEAGPSTTRTRRACSSCSQQKLKCDGGKPCSRCRMRGKRKAPSSPVTTPMTVYEEEMRESMRKGDSFGMLPPENPTVEYIRWKRNTSIGDTVPRNSSIWQQLNLNQLGQPQELYSKRPRIDQHTRPNENPAKSKRSLHKQQPDRQLPDDVADKLTSLPLPGDRNPLAVLAEASATVSAEDESTDASPLVDTALKDRKGYYAPLRRTLKDEAPHIMAFIDVSEAEKLFDLYFSYLHPHLPLLDPSHSSPSAVARRNNFLFNAICCASAKARDPALWERLSDFARFEMERIPKEKNIDVIQGHLIYITWNLHRPRHFEMDLTWLRVGMAMRTAVDINLHRIASSQQARDGLPRWVLRAIARTWLGVYITDRTISAQLGKPATSYDEHSIKSYIQLLRQDSTEKSTSTPEIGHVSSPEDLWIAALAEWTQILVKSIETPLDKGDSEDSSEGRITDIRSTHQQSFIQQFRVWRDSTEQSIRKHHMTVANASTTSYQADTAKETALSLRFIMSKIRLYQQYAELVVHSSALDKLTDSIRGGLAVTLIELRSAATRLIGTYHSSFDAHPDFHLGCPDMLHTFVTYAAVSLLRILHVQLVDFEPDPEEIIGLAQRAADMLDRAESTNELPSELSLFLTNLIEAKKSHLDYRKGQKAAQEDLNNNTYTVLNHLLDAELAVHGHAESIAKQIIDLEAFGEILDQDQGQSIWPPMPVTPQDQFDAYLETLFPSFGLQLGNIQQQQNSDPHGEHVSSHITLAINNVS</sequence>
<evidence type="ECO:0000256" key="5">
    <source>
        <dbReference type="ARBA" id="ARBA00023163"/>
    </source>
</evidence>
<evidence type="ECO:0000256" key="1">
    <source>
        <dbReference type="ARBA" id="ARBA00004123"/>
    </source>
</evidence>
<gene>
    <name evidence="9" type="ORF">L201_000005</name>
</gene>
<dbReference type="InterPro" id="IPR007219">
    <property type="entry name" value="XnlR_reg_dom"/>
</dbReference>
<organism evidence="9 10">
    <name type="scientific">Kwoniella dendrophila CBS 6074</name>
    <dbReference type="NCBI Taxonomy" id="1295534"/>
    <lineage>
        <taxon>Eukaryota</taxon>
        <taxon>Fungi</taxon>
        <taxon>Dikarya</taxon>
        <taxon>Basidiomycota</taxon>
        <taxon>Agaricomycotina</taxon>
        <taxon>Tremellomycetes</taxon>
        <taxon>Tremellales</taxon>
        <taxon>Cryptococcaceae</taxon>
        <taxon>Kwoniella</taxon>
    </lineage>
</organism>
<keyword evidence="10" id="KW-1185">Reference proteome</keyword>
<dbReference type="InterPro" id="IPR036864">
    <property type="entry name" value="Zn2-C6_fun-type_DNA-bd_sf"/>
</dbReference>
<dbReference type="AlphaFoldDB" id="A0AAX4JJT0"/>
<keyword evidence="2" id="KW-0479">Metal-binding</keyword>
<evidence type="ECO:0000256" key="4">
    <source>
        <dbReference type="ARBA" id="ARBA00023125"/>
    </source>
</evidence>
<dbReference type="GO" id="GO:0008270">
    <property type="term" value="F:zinc ion binding"/>
    <property type="evidence" value="ECO:0007669"/>
    <property type="project" value="InterPro"/>
</dbReference>
<dbReference type="Gene3D" id="4.10.240.10">
    <property type="entry name" value="Zn(2)-C6 fungal-type DNA-binding domain"/>
    <property type="match status" value="1"/>
</dbReference>
<proteinExistence type="predicted"/>
<dbReference type="PANTHER" id="PTHR31845">
    <property type="entry name" value="FINGER DOMAIN PROTEIN, PUTATIVE-RELATED"/>
    <property type="match status" value="1"/>
</dbReference>
<dbReference type="SMART" id="SM00066">
    <property type="entry name" value="GAL4"/>
    <property type="match status" value="1"/>
</dbReference>